<dbReference type="AlphaFoldDB" id="A0A0M2HC75"/>
<evidence type="ECO:0000256" key="1">
    <source>
        <dbReference type="SAM" id="SignalP"/>
    </source>
</evidence>
<gene>
    <name evidence="2" type="ORF">RS81_01293</name>
</gene>
<dbReference type="EMBL" id="JYIZ01000043">
    <property type="protein sequence ID" value="KJL41708.1"/>
    <property type="molecule type" value="Genomic_DNA"/>
</dbReference>
<protein>
    <submittedName>
        <fullName evidence="2">Uncharacterized protein</fullName>
    </submittedName>
</protein>
<proteinExistence type="predicted"/>
<feature type="chain" id="PRO_5005633972" evidence="1">
    <location>
        <begin position="25"/>
        <end position="155"/>
    </location>
</feature>
<keyword evidence="3" id="KW-1185">Reference proteome</keyword>
<dbReference type="RefSeq" id="WP_045275250.1">
    <property type="nucleotide sequence ID" value="NZ_BAAAUP010000008.1"/>
</dbReference>
<evidence type="ECO:0000313" key="3">
    <source>
        <dbReference type="Proteomes" id="UP000033956"/>
    </source>
</evidence>
<dbReference type="PROSITE" id="PS51257">
    <property type="entry name" value="PROKAR_LIPOPROTEIN"/>
    <property type="match status" value="1"/>
</dbReference>
<dbReference type="Proteomes" id="UP000033956">
    <property type="component" value="Unassembled WGS sequence"/>
</dbReference>
<feature type="signal peptide" evidence="1">
    <location>
        <begin position="1"/>
        <end position="24"/>
    </location>
</feature>
<dbReference type="PATRIC" id="fig|92835.4.peg.1310"/>
<evidence type="ECO:0000313" key="2">
    <source>
        <dbReference type="EMBL" id="KJL41708.1"/>
    </source>
</evidence>
<dbReference type="OrthoDB" id="5069695at2"/>
<organism evidence="2 3">
    <name type="scientific">Microbacterium terrae</name>
    <dbReference type="NCBI Taxonomy" id="69369"/>
    <lineage>
        <taxon>Bacteria</taxon>
        <taxon>Bacillati</taxon>
        <taxon>Actinomycetota</taxon>
        <taxon>Actinomycetes</taxon>
        <taxon>Micrococcales</taxon>
        <taxon>Microbacteriaceae</taxon>
        <taxon>Microbacterium</taxon>
    </lineage>
</organism>
<sequence length="155" mass="15486">MPARPCAVAGVVVVASALLLSGCAAPPEVDQEAAQAWMDETIARADGRSDILGTFAGSTTTADGGTTLTFDVPVDLTGVELSCFGGGSASFGITTTAVGSSTGWQTEVDCTDEPHLIEVGLDGADTLTGVTSTTATATRSDPATTYVVTILGTQP</sequence>
<name>A0A0M2HC75_9MICO</name>
<keyword evidence="1" id="KW-0732">Signal</keyword>
<accession>A0A0M2HC75</accession>
<dbReference type="STRING" id="92835.RS81_01293"/>
<reference evidence="2 3" key="1">
    <citation type="submission" date="2015-02" db="EMBL/GenBank/DDBJ databases">
        <title>Draft genome sequences of ten Microbacterium spp. with emphasis on heavy metal contaminated environments.</title>
        <authorList>
            <person name="Corretto E."/>
        </authorList>
    </citation>
    <scope>NUCLEOTIDE SEQUENCE [LARGE SCALE GENOMIC DNA]</scope>
    <source>
        <strain evidence="2 3">DSM 12510</strain>
    </source>
</reference>
<comment type="caution">
    <text evidence="2">The sequence shown here is derived from an EMBL/GenBank/DDBJ whole genome shotgun (WGS) entry which is preliminary data.</text>
</comment>